<comment type="similarity">
    <text evidence="1">Belongs to the sigma-70 factor family. ECF subfamily.</text>
</comment>
<evidence type="ECO:0000256" key="2">
    <source>
        <dbReference type="ARBA" id="ARBA00023015"/>
    </source>
</evidence>
<dbReference type="RefSeq" id="WP_345030243.1">
    <property type="nucleotide sequence ID" value="NZ_BAABEY010000026.1"/>
</dbReference>
<organism evidence="7 8">
    <name type="scientific">Ravibacter arvi</name>
    <dbReference type="NCBI Taxonomy" id="2051041"/>
    <lineage>
        <taxon>Bacteria</taxon>
        <taxon>Pseudomonadati</taxon>
        <taxon>Bacteroidota</taxon>
        <taxon>Cytophagia</taxon>
        <taxon>Cytophagales</taxon>
        <taxon>Spirosomataceae</taxon>
        <taxon>Ravibacter</taxon>
    </lineage>
</organism>
<name>A0ABP8M3V4_9BACT</name>
<dbReference type="NCBIfam" id="TIGR02985">
    <property type="entry name" value="Sig70_bacteroi1"/>
    <property type="match status" value="1"/>
</dbReference>
<evidence type="ECO:0000313" key="8">
    <source>
        <dbReference type="Proteomes" id="UP001501508"/>
    </source>
</evidence>
<protein>
    <submittedName>
        <fullName evidence="7">RNA polymerase sigma-70 factor</fullName>
    </submittedName>
</protein>
<dbReference type="SUPFAM" id="SSF88659">
    <property type="entry name" value="Sigma3 and sigma4 domains of RNA polymerase sigma factors"/>
    <property type="match status" value="1"/>
</dbReference>
<dbReference type="InterPro" id="IPR013249">
    <property type="entry name" value="RNA_pol_sigma70_r4_t2"/>
</dbReference>
<evidence type="ECO:0000256" key="1">
    <source>
        <dbReference type="ARBA" id="ARBA00010641"/>
    </source>
</evidence>
<keyword evidence="8" id="KW-1185">Reference proteome</keyword>
<feature type="domain" description="RNA polymerase sigma-70 region 2" evidence="5">
    <location>
        <begin position="21"/>
        <end position="87"/>
    </location>
</feature>
<dbReference type="EMBL" id="BAABEY010000026">
    <property type="protein sequence ID" value="GAA4442031.1"/>
    <property type="molecule type" value="Genomic_DNA"/>
</dbReference>
<accession>A0ABP8M3V4</accession>
<dbReference type="Proteomes" id="UP001501508">
    <property type="component" value="Unassembled WGS sequence"/>
</dbReference>
<evidence type="ECO:0000313" key="7">
    <source>
        <dbReference type="EMBL" id="GAA4442031.1"/>
    </source>
</evidence>
<evidence type="ECO:0000256" key="4">
    <source>
        <dbReference type="ARBA" id="ARBA00023163"/>
    </source>
</evidence>
<comment type="caution">
    <text evidence="7">The sequence shown here is derived from an EMBL/GenBank/DDBJ whole genome shotgun (WGS) entry which is preliminary data.</text>
</comment>
<dbReference type="InterPro" id="IPR013324">
    <property type="entry name" value="RNA_pol_sigma_r3/r4-like"/>
</dbReference>
<dbReference type="InterPro" id="IPR000792">
    <property type="entry name" value="Tscrpt_reg_LuxR_C"/>
</dbReference>
<dbReference type="PANTHER" id="PTHR43133">
    <property type="entry name" value="RNA POLYMERASE ECF-TYPE SIGMA FACTO"/>
    <property type="match status" value="1"/>
</dbReference>
<sequence length="179" mass="21066">MQPLEYKENLGPLDETLFTDIYNRYFEKVFGICYSNLKDVEAAKELAQEIYKSLWERRHALEFTHSVEHYLVRSAKLKVFEYIRNKQIRSEHLQAIATIGIADANFTEDSVMHHYLYERLKRLVDNLPVHCRQVFKMSREQGLSNKQIAGELIISERTVEYHLANALNLLRSGLKDYAL</sequence>
<dbReference type="InterPro" id="IPR007627">
    <property type="entry name" value="RNA_pol_sigma70_r2"/>
</dbReference>
<dbReference type="InterPro" id="IPR013325">
    <property type="entry name" value="RNA_pol_sigma_r2"/>
</dbReference>
<dbReference type="Gene3D" id="1.10.10.10">
    <property type="entry name" value="Winged helix-like DNA-binding domain superfamily/Winged helix DNA-binding domain"/>
    <property type="match status" value="1"/>
</dbReference>
<dbReference type="SUPFAM" id="SSF88946">
    <property type="entry name" value="Sigma2 domain of RNA polymerase sigma factors"/>
    <property type="match status" value="1"/>
</dbReference>
<proteinExistence type="inferred from homology"/>
<dbReference type="NCBIfam" id="TIGR02937">
    <property type="entry name" value="sigma70-ECF"/>
    <property type="match status" value="1"/>
</dbReference>
<keyword evidence="2" id="KW-0805">Transcription regulation</keyword>
<keyword evidence="4" id="KW-0804">Transcription</keyword>
<feature type="domain" description="RNA polymerase sigma factor 70 region 4 type 2" evidence="6">
    <location>
        <begin position="118"/>
        <end position="168"/>
    </location>
</feature>
<dbReference type="PANTHER" id="PTHR43133:SF46">
    <property type="entry name" value="RNA POLYMERASE SIGMA-70 FACTOR ECF SUBFAMILY"/>
    <property type="match status" value="1"/>
</dbReference>
<dbReference type="InterPro" id="IPR039425">
    <property type="entry name" value="RNA_pol_sigma-70-like"/>
</dbReference>
<evidence type="ECO:0000259" key="5">
    <source>
        <dbReference type="Pfam" id="PF04542"/>
    </source>
</evidence>
<dbReference type="Gene3D" id="1.10.1740.10">
    <property type="match status" value="1"/>
</dbReference>
<reference evidence="8" key="1">
    <citation type="journal article" date="2019" name="Int. J. Syst. Evol. Microbiol.">
        <title>The Global Catalogue of Microorganisms (GCM) 10K type strain sequencing project: providing services to taxonomists for standard genome sequencing and annotation.</title>
        <authorList>
            <consortium name="The Broad Institute Genomics Platform"/>
            <consortium name="The Broad Institute Genome Sequencing Center for Infectious Disease"/>
            <person name="Wu L."/>
            <person name="Ma J."/>
        </authorList>
    </citation>
    <scope>NUCLEOTIDE SEQUENCE [LARGE SCALE GENOMIC DNA]</scope>
    <source>
        <strain evidence="8">JCM 31920</strain>
    </source>
</reference>
<dbReference type="InterPro" id="IPR036388">
    <property type="entry name" value="WH-like_DNA-bd_sf"/>
</dbReference>
<evidence type="ECO:0000259" key="6">
    <source>
        <dbReference type="Pfam" id="PF08281"/>
    </source>
</evidence>
<dbReference type="InterPro" id="IPR014327">
    <property type="entry name" value="RNA_pol_sigma70_bacteroid"/>
</dbReference>
<gene>
    <name evidence="7" type="ORF">GCM10023091_28140</name>
</gene>
<dbReference type="Pfam" id="PF08281">
    <property type="entry name" value="Sigma70_r4_2"/>
    <property type="match status" value="1"/>
</dbReference>
<evidence type="ECO:0000256" key="3">
    <source>
        <dbReference type="ARBA" id="ARBA00023082"/>
    </source>
</evidence>
<dbReference type="InterPro" id="IPR014284">
    <property type="entry name" value="RNA_pol_sigma-70_dom"/>
</dbReference>
<dbReference type="Pfam" id="PF04542">
    <property type="entry name" value="Sigma70_r2"/>
    <property type="match status" value="1"/>
</dbReference>
<keyword evidence="3" id="KW-0731">Sigma factor</keyword>
<dbReference type="PRINTS" id="PR00038">
    <property type="entry name" value="HTHLUXR"/>
</dbReference>